<evidence type="ECO:0000313" key="1">
    <source>
        <dbReference type="EMBL" id="SBV37682.1"/>
    </source>
</evidence>
<dbReference type="EMBL" id="FLTS01000001">
    <property type="protein sequence ID" value="SBV37682.1"/>
    <property type="molecule type" value="Genomic_DNA"/>
</dbReference>
<dbReference type="AlphaFoldDB" id="A0A1Y5Q5V3"/>
<reference evidence="1" key="1">
    <citation type="submission" date="2016-03" db="EMBL/GenBank/DDBJ databases">
        <authorList>
            <person name="Ploux O."/>
        </authorList>
    </citation>
    <scope>NUCLEOTIDE SEQUENCE</scope>
    <source>
        <strain evidence="1">UC10</strain>
    </source>
</reference>
<proteinExistence type="predicted"/>
<accession>A0A1Y5Q5V3</accession>
<gene>
    <name evidence="1" type="ORF">STPYR_12625</name>
</gene>
<name>A0A1Y5Q5V3_9GAMM</name>
<protein>
    <submittedName>
        <fullName evidence="1">Uncharacterized protein</fullName>
    </submittedName>
</protein>
<sequence length="65" mass="7613">MQRNEYMEEISNKIRYGEPVGFLEAIAAINYQATLKAKREAAEAATLRGRIKRWLKRKTDWLRAS</sequence>
<organism evidence="1">
    <name type="scientific">uncultured Stenotrophomonas sp</name>
    <dbReference type="NCBI Taxonomy" id="165438"/>
    <lineage>
        <taxon>Bacteria</taxon>
        <taxon>Pseudomonadati</taxon>
        <taxon>Pseudomonadota</taxon>
        <taxon>Gammaproteobacteria</taxon>
        <taxon>Lysobacterales</taxon>
        <taxon>Lysobacteraceae</taxon>
        <taxon>Stenotrophomonas</taxon>
        <taxon>environmental samples</taxon>
    </lineage>
</organism>